<dbReference type="GO" id="GO:0017108">
    <property type="term" value="F:5'-flap endonuclease activity"/>
    <property type="evidence" value="ECO:0007669"/>
    <property type="project" value="TreeGrafter"/>
</dbReference>
<evidence type="ECO:0000256" key="4">
    <source>
        <dbReference type="ARBA" id="ARBA00022723"/>
    </source>
</evidence>
<dbReference type="InterPro" id="IPR008918">
    <property type="entry name" value="HhH2"/>
</dbReference>
<keyword evidence="7" id="KW-0378">Hydrolase</keyword>
<dbReference type="Gene3D" id="3.40.50.1010">
    <property type="entry name" value="5'-nuclease"/>
    <property type="match status" value="1"/>
</dbReference>
<dbReference type="PRINTS" id="PR00853">
    <property type="entry name" value="XPGRADSUPER"/>
</dbReference>
<feature type="region of interest" description="Disordered" evidence="13">
    <location>
        <begin position="570"/>
        <end position="613"/>
    </location>
</feature>
<feature type="region of interest" description="Disordered" evidence="13">
    <location>
        <begin position="521"/>
        <end position="553"/>
    </location>
</feature>
<evidence type="ECO:0000256" key="13">
    <source>
        <dbReference type="SAM" id="MobiDB-lite"/>
    </source>
</evidence>
<keyword evidence="5 16" id="KW-0255">Endonuclease</keyword>
<dbReference type="InterPro" id="IPR029060">
    <property type="entry name" value="PIN-like_dom_sf"/>
</dbReference>
<comment type="subcellular location">
    <subcellularLocation>
        <location evidence="2">Nucleus</location>
    </subcellularLocation>
</comment>
<comment type="cofactor">
    <cofactor evidence="1">
        <name>Mg(2+)</name>
        <dbReference type="ChEBI" id="CHEBI:18420"/>
    </cofactor>
</comment>
<keyword evidence="4" id="KW-0479">Metal-binding</keyword>
<dbReference type="PANTHER" id="PTHR11081:SF59">
    <property type="entry name" value="FI23547P1"/>
    <property type="match status" value="1"/>
</dbReference>
<reference evidence="16" key="2">
    <citation type="submission" date="2023-05" db="EMBL/GenBank/DDBJ databases">
        <authorList>
            <person name="Schelkunov M.I."/>
        </authorList>
    </citation>
    <scope>NUCLEOTIDE SEQUENCE</scope>
    <source>
        <strain evidence="16">Hsosn_3</strain>
        <tissue evidence="16">Leaf</tissue>
    </source>
</reference>
<dbReference type="SUPFAM" id="SSF88723">
    <property type="entry name" value="PIN domain-like"/>
    <property type="match status" value="1"/>
</dbReference>
<dbReference type="InterPro" id="IPR006085">
    <property type="entry name" value="XPG_DNA_repair_N"/>
</dbReference>
<dbReference type="GO" id="GO:0046872">
    <property type="term" value="F:metal ion binding"/>
    <property type="evidence" value="ECO:0007669"/>
    <property type="project" value="UniProtKB-KW"/>
</dbReference>
<dbReference type="Proteomes" id="UP001237642">
    <property type="component" value="Unassembled WGS sequence"/>
</dbReference>
<proteinExistence type="inferred from homology"/>
<keyword evidence="9" id="KW-0234">DNA repair</keyword>
<evidence type="ECO:0000256" key="6">
    <source>
        <dbReference type="ARBA" id="ARBA00022763"/>
    </source>
</evidence>
<keyword evidence="10" id="KW-0539">Nucleus</keyword>
<evidence type="ECO:0000256" key="7">
    <source>
        <dbReference type="ARBA" id="ARBA00022801"/>
    </source>
</evidence>
<dbReference type="InterPro" id="IPR006086">
    <property type="entry name" value="XPG-I_dom"/>
</dbReference>
<name>A0AAD8HDU7_9APIA</name>
<keyword evidence="17" id="KW-1185">Reference proteome</keyword>
<evidence type="ECO:0000256" key="1">
    <source>
        <dbReference type="ARBA" id="ARBA00001946"/>
    </source>
</evidence>
<dbReference type="SMART" id="SM00279">
    <property type="entry name" value="HhH2"/>
    <property type="match status" value="1"/>
</dbReference>
<dbReference type="AlphaFoldDB" id="A0AAD8HDU7"/>
<evidence type="ECO:0000313" key="17">
    <source>
        <dbReference type="Proteomes" id="UP001237642"/>
    </source>
</evidence>
<sequence>MGVSANFWDLLKPYARLQGFDFLRNKRVAIDLSHWIVQHETAVKSNVLNPHLRLTFFRTINLFSRFGALPVFVVDGTPSPLKSQVRISRFFRGSGIDISSLPVAEEGISVERNHKFVKCVEECIELIKLLGMPVLRAKGEAEALCAQLNKEGHVDACITADSDAFLFGANCVIKSLRPNTKEPLECYYMSDIEAGLGLKRKHLVAICLLVGNDYDSKGVEGIGLESALRFVKSFSEDDILNKLHEIGRSNKIQLADDICSLGCSVPSLDENARKTKGPPHCSLCGHPGSKRMHLKFPCEYCKLDTVEGCLEKPASFKCNCTSCDMDRQQKQQKKNENWEIKVCEKISREQNFPNENIIGIYLLSNQETVKDAGHRLCWDAPNVETLVDFLNYYQNWDPSYTRQRIFPMLSTIFLREMASNPTDNLLHEQFLFDSIHRVKIKFGHQLYVVKWKKATPAAGNAAYTITSEECESGQSIECIHIVDEPDIPEVEFISTDGCSFMLTDEDMELVTAAFPEKVDQFLKEKEPKETKSRRKETGIRFKGTPEHAASTSSKSVQLSIKEFYRASKLQKQEKFEENSPKILESNNKISSNKKRGASNKNLTKSARRRLLFD</sequence>
<keyword evidence="3" id="KW-0540">Nuclease</keyword>
<keyword evidence="6" id="KW-0227">DNA damage</keyword>
<accession>A0AAD8HDU7</accession>
<dbReference type="FunFam" id="1.10.150.20:FF:000030">
    <property type="entry name" value="Flap endonuclease GEN-like 1"/>
    <property type="match status" value="1"/>
</dbReference>
<feature type="compositionally biased region" description="Basic and acidic residues" evidence="13">
    <location>
        <begin position="521"/>
        <end position="545"/>
    </location>
</feature>
<dbReference type="GO" id="GO:0009555">
    <property type="term" value="P:pollen development"/>
    <property type="evidence" value="ECO:0007669"/>
    <property type="project" value="TreeGrafter"/>
</dbReference>
<evidence type="ECO:0000259" key="14">
    <source>
        <dbReference type="SMART" id="SM00484"/>
    </source>
</evidence>
<reference evidence="16" key="1">
    <citation type="submission" date="2023-02" db="EMBL/GenBank/DDBJ databases">
        <title>Genome of toxic invasive species Heracleum sosnowskyi carries increased number of genes despite the absence of recent whole-genome duplications.</title>
        <authorList>
            <person name="Schelkunov M."/>
            <person name="Shtratnikova V."/>
            <person name="Makarenko M."/>
            <person name="Klepikova A."/>
            <person name="Omelchenko D."/>
            <person name="Novikova G."/>
            <person name="Obukhova E."/>
            <person name="Bogdanov V."/>
            <person name="Penin A."/>
            <person name="Logacheva M."/>
        </authorList>
    </citation>
    <scope>NUCLEOTIDE SEQUENCE</scope>
    <source>
        <strain evidence="16">Hsosn_3</strain>
        <tissue evidence="16">Leaf</tissue>
    </source>
</reference>
<dbReference type="EMBL" id="JAUIZM010000009">
    <property type="protein sequence ID" value="KAK1364408.1"/>
    <property type="molecule type" value="Genomic_DNA"/>
</dbReference>
<feature type="domain" description="XPG N-terminal" evidence="15">
    <location>
        <begin position="1"/>
        <end position="96"/>
    </location>
</feature>
<evidence type="ECO:0000259" key="15">
    <source>
        <dbReference type="SMART" id="SM00485"/>
    </source>
</evidence>
<dbReference type="GO" id="GO:0005634">
    <property type="term" value="C:nucleus"/>
    <property type="evidence" value="ECO:0007669"/>
    <property type="project" value="UniProtKB-SubCell"/>
</dbReference>
<dbReference type="SMART" id="SM00484">
    <property type="entry name" value="XPGI"/>
    <property type="match status" value="1"/>
</dbReference>
<evidence type="ECO:0000256" key="10">
    <source>
        <dbReference type="ARBA" id="ARBA00023242"/>
    </source>
</evidence>
<feature type="domain" description="XPG-I" evidence="14">
    <location>
        <begin position="128"/>
        <end position="198"/>
    </location>
</feature>
<dbReference type="PANTHER" id="PTHR11081">
    <property type="entry name" value="FLAP ENDONUCLEASE FAMILY MEMBER"/>
    <property type="match status" value="1"/>
</dbReference>
<dbReference type="GO" id="GO:0009650">
    <property type="term" value="P:UV protection"/>
    <property type="evidence" value="ECO:0007669"/>
    <property type="project" value="UniProtKB-ARBA"/>
</dbReference>
<evidence type="ECO:0000256" key="12">
    <source>
        <dbReference type="ARBA" id="ARBA00073453"/>
    </source>
</evidence>
<evidence type="ECO:0000256" key="9">
    <source>
        <dbReference type="ARBA" id="ARBA00023204"/>
    </source>
</evidence>
<dbReference type="SUPFAM" id="SSF47807">
    <property type="entry name" value="5' to 3' exonuclease, C-terminal subdomain"/>
    <property type="match status" value="1"/>
</dbReference>
<comment type="caution">
    <text evidence="16">The sequence shown here is derived from an EMBL/GenBank/DDBJ whole genome shotgun (WGS) entry which is preliminary data.</text>
</comment>
<feature type="compositionally biased region" description="Basic and acidic residues" evidence="13">
    <location>
        <begin position="570"/>
        <end position="579"/>
    </location>
</feature>
<organism evidence="16 17">
    <name type="scientific">Heracleum sosnowskyi</name>
    <dbReference type="NCBI Taxonomy" id="360622"/>
    <lineage>
        <taxon>Eukaryota</taxon>
        <taxon>Viridiplantae</taxon>
        <taxon>Streptophyta</taxon>
        <taxon>Embryophyta</taxon>
        <taxon>Tracheophyta</taxon>
        <taxon>Spermatophyta</taxon>
        <taxon>Magnoliopsida</taxon>
        <taxon>eudicotyledons</taxon>
        <taxon>Gunneridae</taxon>
        <taxon>Pentapetalae</taxon>
        <taxon>asterids</taxon>
        <taxon>campanulids</taxon>
        <taxon>Apiales</taxon>
        <taxon>Apiaceae</taxon>
        <taxon>Apioideae</taxon>
        <taxon>apioid superclade</taxon>
        <taxon>Tordylieae</taxon>
        <taxon>Tordyliinae</taxon>
        <taxon>Heracleum</taxon>
    </lineage>
</organism>
<evidence type="ECO:0000256" key="11">
    <source>
        <dbReference type="ARBA" id="ARBA00038112"/>
    </source>
</evidence>
<keyword evidence="8" id="KW-0460">Magnesium</keyword>
<evidence type="ECO:0000256" key="8">
    <source>
        <dbReference type="ARBA" id="ARBA00022842"/>
    </source>
</evidence>
<comment type="similarity">
    <text evidence="11">Belongs to the XPG/RAD2 endonuclease family. GEN subfamily.</text>
</comment>
<dbReference type="Pfam" id="PF00867">
    <property type="entry name" value="XPG_I"/>
    <property type="match status" value="1"/>
</dbReference>
<dbReference type="GO" id="GO:0003677">
    <property type="term" value="F:DNA binding"/>
    <property type="evidence" value="ECO:0007669"/>
    <property type="project" value="InterPro"/>
</dbReference>
<dbReference type="InterPro" id="IPR006084">
    <property type="entry name" value="XPG/Rad2"/>
</dbReference>
<dbReference type="GO" id="GO:0006281">
    <property type="term" value="P:DNA repair"/>
    <property type="evidence" value="ECO:0007669"/>
    <property type="project" value="UniProtKB-KW"/>
</dbReference>
<evidence type="ECO:0000256" key="2">
    <source>
        <dbReference type="ARBA" id="ARBA00004123"/>
    </source>
</evidence>
<dbReference type="SMART" id="SM00485">
    <property type="entry name" value="XPGN"/>
    <property type="match status" value="1"/>
</dbReference>
<evidence type="ECO:0000256" key="5">
    <source>
        <dbReference type="ARBA" id="ARBA00022759"/>
    </source>
</evidence>
<dbReference type="Pfam" id="PF00752">
    <property type="entry name" value="XPG_N"/>
    <property type="match status" value="1"/>
</dbReference>
<protein>
    <recommendedName>
        <fullName evidence="12">Flap endonuclease GEN-like 1</fullName>
    </recommendedName>
</protein>
<evidence type="ECO:0000313" key="16">
    <source>
        <dbReference type="EMBL" id="KAK1364408.1"/>
    </source>
</evidence>
<gene>
    <name evidence="16" type="ORF">POM88_039969</name>
</gene>
<evidence type="ECO:0000256" key="3">
    <source>
        <dbReference type="ARBA" id="ARBA00022722"/>
    </source>
</evidence>
<dbReference type="Gene3D" id="1.10.150.20">
    <property type="entry name" value="5' to 3' exonuclease, C-terminal subdomain"/>
    <property type="match status" value="1"/>
</dbReference>
<dbReference type="InterPro" id="IPR036279">
    <property type="entry name" value="5-3_exonuclease_C_sf"/>
</dbReference>
<dbReference type="FunFam" id="3.40.50.1010:FF:000032">
    <property type="entry name" value="Flap endonuclease GEN-like 1"/>
    <property type="match status" value="1"/>
</dbReference>
<dbReference type="CDD" id="cd09869">
    <property type="entry name" value="PIN_GEN1"/>
    <property type="match status" value="1"/>
</dbReference>